<dbReference type="Gene3D" id="2.30.42.10">
    <property type="match status" value="1"/>
</dbReference>
<evidence type="ECO:0000313" key="3">
    <source>
        <dbReference type="Proteomes" id="UP000179157"/>
    </source>
</evidence>
<gene>
    <name evidence="2" type="ORF">A2Z21_09110</name>
</gene>
<evidence type="ECO:0000313" key="2">
    <source>
        <dbReference type="EMBL" id="OGF54795.1"/>
    </source>
</evidence>
<evidence type="ECO:0000259" key="1">
    <source>
        <dbReference type="PROSITE" id="PS50106"/>
    </source>
</evidence>
<accession>A0A1F5UUH1</accession>
<dbReference type="STRING" id="1817864.A2Z21_09110"/>
<organism evidence="2 3">
    <name type="scientific">Fraserbacteria sp. (strain RBG_16_55_9)</name>
    <dbReference type="NCBI Taxonomy" id="1817864"/>
    <lineage>
        <taxon>Bacteria</taxon>
        <taxon>Candidatus Fraseribacteriota</taxon>
    </lineage>
</organism>
<dbReference type="SUPFAM" id="SSF50156">
    <property type="entry name" value="PDZ domain-like"/>
    <property type="match status" value="1"/>
</dbReference>
<feature type="domain" description="PDZ" evidence="1">
    <location>
        <begin position="1"/>
        <end position="79"/>
    </location>
</feature>
<name>A0A1F5UUH1_FRAXR</name>
<comment type="caution">
    <text evidence="2">The sequence shown here is derived from an EMBL/GenBank/DDBJ whole genome shotgun (WGS) entry which is preliminary data.</text>
</comment>
<dbReference type="EMBL" id="MFGX01000072">
    <property type="protein sequence ID" value="OGF54795.1"/>
    <property type="molecule type" value="Genomic_DNA"/>
</dbReference>
<sequence length="88" mass="9189">MTIQANSPDVAKKLGLTTTEGVIITQVESGSPADLAGLQPGEVIVAVNNQAIHTLTDWNQAVSQLKSGSLLALRVMRAGVKRLVIVSP</sequence>
<dbReference type="Proteomes" id="UP000179157">
    <property type="component" value="Unassembled WGS sequence"/>
</dbReference>
<reference evidence="2 3" key="1">
    <citation type="journal article" date="2016" name="Nat. Commun.">
        <title>Thousands of microbial genomes shed light on interconnected biogeochemical processes in an aquifer system.</title>
        <authorList>
            <person name="Anantharaman K."/>
            <person name="Brown C.T."/>
            <person name="Hug L.A."/>
            <person name="Sharon I."/>
            <person name="Castelle C.J."/>
            <person name="Probst A.J."/>
            <person name="Thomas B.C."/>
            <person name="Singh A."/>
            <person name="Wilkins M.J."/>
            <person name="Karaoz U."/>
            <person name="Brodie E.L."/>
            <person name="Williams K.H."/>
            <person name="Hubbard S.S."/>
            <person name="Banfield J.F."/>
        </authorList>
    </citation>
    <scope>NUCLEOTIDE SEQUENCE [LARGE SCALE GENOMIC DNA]</scope>
    <source>
        <strain evidence="3">RBG_16_55_9</strain>
    </source>
</reference>
<protein>
    <recommendedName>
        <fullName evidence="1">PDZ domain-containing protein</fullName>
    </recommendedName>
</protein>
<dbReference type="InterPro" id="IPR036034">
    <property type="entry name" value="PDZ_sf"/>
</dbReference>
<dbReference type="AlphaFoldDB" id="A0A1F5UUH1"/>
<dbReference type="PROSITE" id="PS50106">
    <property type="entry name" value="PDZ"/>
    <property type="match status" value="1"/>
</dbReference>
<dbReference type="Pfam" id="PF13180">
    <property type="entry name" value="PDZ_2"/>
    <property type="match status" value="1"/>
</dbReference>
<dbReference type="SMART" id="SM00228">
    <property type="entry name" value="PDZ"/>
    <property type="match status" value="1"/>
</dbReference>
<proteinExistence type="predicted"/>
<dbReference type="InterPro" id="IPR001478">
    <property type="entry name" value="PDZ"/>
</dbReference>